<evidence type="ECO:0000256" key="1">
    <source>
        <dbReference type="ARBA" id="ARBA00010234"/>
    </source>
</evidence>
<comment type="similarity">
    <text evidence="1">Belongs to the phage antitermination Q type 1 family.</text>
</comment>
<gene>
    <name evidence="5" type="ORF">C6H66_23670</name>
</gene>
<dbReference type="Proteomes" id="UP000239550">
    <property type="component" value="Unassembled WGS sequence"/>
</dbReference>
<keyword evidence="3" id="KW-0238">DNA-binding</keyword>
<evidence type="ECO:0000256" key="4">
    <source>
        <dbReference type="ARBA" id="ARBA00023163"/>
    </source>
</evidence>
<reference evidence="5 6" key="1">
    <citation type="submission" date="2018-02" db="EMBL/GenBank/DDBJ databases">
        <title>Five New Genomes of Indian Photorhabdus Isolates TSA.</title>
        <authorList>
            <person name="Dubay B."/>
            <person name="Somvanshi V.S."/>
        </authorList>
    </citation>
    <scope>NUCLEOTIDE SEQUENCE [LARGE SCALE GENOMIC DNA]</scope>
    <source>
        <strain evidence="5 6">H1</strain>
    </source>
</reference>
<dbReference type="Pfam" id="PF06530">
    <property type="entry name" value="Phage_antitermQ"/>
    <property type="match status" value="1"/>
</dbReference>
<dbReference type="GO" id="GO:0003677">
    <property type="term" value="F:DNA binding"/>
    <property type="evidence" value="ECO:0007669"/>
    <property type="project" value="UniProtKB-KW"/>
</dbReference>
<comment type="caution">
    <text evidence="5">The sequence shown here is derived from an EMBL/GenBank/DDBJ whole genome shotgun (WGS) entry which is preliminary data.</text>
</comment>
<keyword evidence="2" id="KW-0805">Transcription regulation</keyword>
<keyword evidence="6" id="KW-1185">Reference proteome</keyword>
<evidence type="ECO:0000313" key="6">
    <source>
        <dbReference type="Proteomes" id="UP000239550"/>
    </source>
</evidence>
<evidence type="ECO:0000313" key="5">
    <source>
        <dbReference type="EMBL" id="PQQ22409.1"/>
    </source>
</evidence>
<organism evidence="5 6">
    <name type="scientific">Photorhabdus hindustanensis</name>
    <dbReference type="NCBI Taxonomy" id="2918802"/>
    <lineage>
        <taxon>Bacteria</taxon>
        <taxon>Pseudomonadati</taxon>
        <taxon>Pseudomonadota</taxon>
        <taxon>Gammaproteobacteria</taxon>
        <taxon>Enterobacterales</taxon>
        <taxon>Morganellaceae</taxon>
        <taxon>Photorhabdus</taxon>
    </lineage>
</organism>
<protein>
    <submittedName>
        <fullName evidence="5">Antitermination protein</fullName>
    </submittedName>
</protein>
<dbReference type="AlphaFoldDB" id="A0A2S8PUB9"/>
<dbReference type="GO" id="GO:0060567">
    <property type="term" value="P:negative regulation of termination of DNA-templated transcription"/>
    <property type="evidence" value="ECO:0007669"/>
    <property type="project" value="InterPro"/>
</dbReference>
<dbReference type="RefSeq" id="WP_046396671.1">
    <property type="nucleotide sequence ID" value="NZ_CAWNTA010000170.1"/>
</dbReference>
<evidence type="ECO:0000256" key="2">
    <source>
        <dbReference type="ARBA" id="ARBA00023015"/>
    </source>
</evidence>
<proteinExistence type="inferred from homology"/>
<keyword evidence="4" id="KW-0804">Transcription</keyword>
<dbReference type="InterPro" id="IPR010534">
    <property type="entry name" value="Phage_933W_GpQ"/>
</dbReference>
<evidence type="ECO:0000256" key="3">
    <source>
        <dbReference type="ARBA" id="ARBA00023125"/>
    </source>
</evidence>
<sequence>MRDIQMVLERWGAWASEGNSDVDWSPIAAGFKGLIPSMRKTRAQCCDDDGVAIDAAITRLRKYNPYYFQLIIMHYVKAFPLRAMGGKLGISHNEVAKRLQSAEGFIEGCLAIANIKLEIDKVTRKENIYQFA</sequence>
<accession>A0A2S8PUB9</accession>
<name>A0A2S8PUB9_9GAMM</name>
<dbReference type="EMBL" id="PUWT01000099">
    <property type="protein sequence ID" value="PQQ22409.1"/>
    <property type="molecule type" value="Genomic_DNA"/>
</dbReference>